<dbReference type="InterPro" id="IPR037401">
    <property type="entry name" value="SnoaL-like"/>
</dbReference>
<keyword evidence="3" id="KW-1185">Reference proteome</keyword>
<dbReference type="Gene3D" id="3.10.450.50">
    <property type="match status" value="1"/>
</dbReference>
<proteinExistence type="predicted"/>
<keyword evidence="2" id="KW-0413">Isomerase</keyword>
<evidence type="ECO:0000313" key="2">
    <source>
        <dbReference type="EMBL" id="ATB51400.1"/>
    </source>
</evidence>
<dbReference type="KEGG" id="mmas:MYMAC_007063"/>
<evidence type="ECO:0000259" key="1">
    <source>
        <dbReference type="Pfam" id="PF12680"/>
    </source>
</evidence>
<organism evidence="2 3">
    <name type="scientific">Corallococcus macrosporus DSM 14697</name>
    <dbReference type="NCBI Taxonomy" id="1189310"/>
    <lineage>
        <taxon>Bacteria</taxon>
        <taxon>Pseudomonadati</taxon>
        <taxon>Myxococcota</taxon>
        <taxon>Myxococcia</taxon>
        <taxon>Myxococcales</taxon>
        <taxon>Cystobacterineae</taxon>
        <taxon>Myxococcaceae</taxon>
        <taxon>Corallococcus</taxon>
    </lineage>
</organism>
<dbReference type="SUPFAM" id="SSF54427">
    <property type="entry name" value="NTF2-like"/>
    <property type="match status" value="1"/>
</dbReference>
<dbReference type="InterPro" id="IPR032710">
    <property type="entry name" value="NTF2-like_dom_sf"/>
</dbReference>
<gene>
    <name evidence="2" type="ORF">MYMAC_007063</name>
</gene>
<dbReference type="Proteomes" id="UP000217343">
    <property type="component" value="Chromosome"/>
</dbReference>
<sequence>MRPGGTPPSRAVAAGQLRRPHCQVCYTCLMHPHAQLITDFYSAFQRRDAQAMAACYHPEVEFSDAAFPGLRRQEPGAMWLMLCERGKDLELTFRDVQADDHQGRAHWDASYTFSGTGRKVLNRIDAEFEFRDGKIVRHRDDFDFWTWSRQALGPAGLVLGWTPFLKKKVQAKARKSLDIFMRERGIPRE</sequence>
<dbReference type="EMBL" id="CP022203">
    <property type="protein sequence ID" value="ATB51400.1"/>
    <property type="molecule type" value="Genomic_DNA"/>
</dbReference>
<evidence type="ECO:0000313" key="3">
    <source>
        <dbReference type="Proteomes" id="UP000217343"/>
    </source>
</evidence>
<reference evidence="2 3" key="1">
    <citation type="submission" date="2017-06" db="EMBL/GenBank/DDBJ databases">
        <title>Sequencing and comparative analysis of myxobacterial genomes.</title>
        <authorList>
            <person name="Rupp O."/>
            <person name="Goesmann A."/>
            <person name="Sogaard-Andersen L."/>
        </authorList>
    </citation>
    <scope>NUCLEOTIDE SEQUENCE [LARGE SCALE GENOMIC DNA]</scope>
    <source>
        <strain evidence="2 3">DSM 14697</strain>
    </source>
</reference>
<accession>A0A286NW55</accession>
<protein>
    <submittedName>
        <fullName evidence="2">Ketosteroid isomerase</fullName>
    </submittedName>
</protein>
<dbReference type="Pfam" id="PF12680">
    <property type="entry name" value="SnoaL_2"/>
    <property type="match status" value="1"/>
</dbReference>
<dbReference type="AlphaFoldDB" id="A0A286NW55"/>
<dbReference type="GO" id="GO:0016853">
    <property type="term" value="F:isomerase activity"/>
    <property type="evidence" value="ECO:0007669"/>
    <property type="project" value="UniProtKB-KW"/>
</dbReference>
<name>A0A286NW55_9BACT</name>
<feature type="domain" description="SnoaL-like" evidence="1">
    <location>
        <begin position="38"/>
        <end position="138"/>
    </location>
</feature>